<name>A0A6N7L3G8_9ACTN</name>
<proteinExistence type="predicted"/>
<protein>
    <submittedName>
        <fullName evidence="2">DUF397 domain-containing protein</fullName>
    </submittedName>
</protein>
<reference evidence="2 3" key="1">
    <citation type="submission" date="2019-09" db="EMBL/GenBank/DDBJ databases">
        <title>Genome Sequences of Streptomyces kaniharaensis ATCC 21070.</title>
        <authorList>
            <person name="Zhu W."/>
            <person name="De Crecy-Lagard V."/>
            <person name="Richards N.G."/>
        </authorList>
    </citation>
    <scope>NUCLEOTIDE SEQUENCE [LARGE SCALE GENOMIC DNA]</scope>
    <source>
        <strain evidence="2 3">SF-557</strain>
    </source>
</reference>
<feature type="domain" description="DUF397" evidence="1">
    <location>
        <begin position="24"/>
        <end position="75"/>
    </location>
</feature>
<accession>A0A6N7L3G8</accession>
<evidence type="ECO:0000313" key="3">
    <source>
        <dbReference type="Proteomes" id="UP000450000"/>
    </source>
</evidence>
<dbReference type="EMBL" id="WBOF01000004">
    <property type="protein sequence ID" value="MQS17327.1"/>
    <property type="molecule type" value="Genomic_DNA"/>
</dbReference>
<dbReference type="InterPro" id="IPR007278">
    <property type="entry name" value="DUF397"/>
</dbReference>
<organism evidence="2 3">
    <name type="scientific">Streptomyces kaniharaensis</name>
    <dbReference type="NCBI Taxonomy" id="212423"/>
    <lineage>
        <taxon>Bacteria</taxon>
        <taxon>Bacillati</taxon>
        <taxon>Actinomycetota</taxon>
        <taxon>Actinomycetes</taxon>
        <taxon>Kitasatosporales</taxon>
        <taxon>Streptomycetaceae</taxon>
        <taxon>Streptomyces</taxon>
    </lineage>
</organism>
<dbReference type="Pfam" id="PF04149">
    <property type="entry name" value="DUF397"/>
    <property type="match status" value="1"/>
</dbReference>
<sequence>MSKHSGGGGTRKPDPSSFDLTSVEWTVSKYSGGGGNCVRIAVVDGYVLIGDSQNPDRLPGVFTPAEAKAWLLGAKDTDFDFLLEL</sequence>
<evidence type="ECO:0000313" key="2">
    <source>
        <dbReference type="EMBL" id="MQS17327.1"/>
    </source>
</evidence>
<evidence type="ECO:0000259" key="1">
    <source>
        <dbReference type="Pfam" id="PF04149"/>
    </source>
</evidence>
<comment type="caution">
    <text evidence="2">The sequence shown here is derived from an EMBL/GenBank/DDBJ whole genome shotgun (WGS) entry which is preliminary data.</text>
</comment>
<dbReference type="Proteomes" id="UP000450000">
    <property type="component" value="Unassembled WGS sequence"/>
</dbReference>
<keyword evidence="3" id="KW-1185">Reference proteome</keyword>
<dbReference type="AlphaFoldDB" id="A0A6N7L3G8"/>
<gene>
    <name evidence="2" type="ORF">F7Q99_35395</name>
</gene>